<feature type="non-terminal residue" evidence="1">
    <location>
        <position position="1"/>
    </location>
</feature>
<sequence>MSLLEGLIETLGSLFTDSPSTSSIESRENPSNRAMDTEEIAKAVRAEEWGLVDDAVLHYQKA</sequence>
<keyword evidence="2" id="KW-1185">Reference proteome</keyword>
<dbReference type="EMBL" id="CAUOFW020003617">
    <property type="protein sequence ID" value="CAK9161105.1"/>
    <property type="molecule type" value="Genomic_DNA"/>
</dbReference>
<evidence type="ECO:0000313" key="1">
    <source>
        <dbReference type="EMBL" id="CAK9161105.1"/>
    </source>
</evidence>
<name>A0ABC8SVK7_9AQUA</name>
<accession>A0ABC8SVK7</accession>
<reference evidence="1 2" key="1">
    <citation type="submission" date="2024-02" db="EMBL/GenBank/DDBJ databases">
        <authorList>
            <person name="Vignale AGUSTIN F."/>
            <person name="Sosa J E."/>
            <person name="Modenutti C."/>
        </authorList>
    </citation>
    <scope>NUCLEOTIDE SEQUENCE [LARGE SCALE GENOMIC DNA]</scope>
</reference>
<proteinExistence type="predicted"/>
<dbReference type="Proteomes" id="UP001642360">
    <property type="component" value="Unassembled WGS sequence"/>
</dbReference>
<comment type="caution">
    <text evidence="1">The sequence shown here is derived from an EMBL/GenBank/DDBJ whole genome shotgun (WGS) entry which is preliminary data.</text>
</comment>
<dbReference type="AlphaFoldDB" id="A0ABC8SVK7"/>
<gene>
    <name evidence="1" type="ORF">ILEXP_LOCUS29891</name>
</gene>
<protein>
    <submittedName>
        <fullName evidence="1">Uncharacterized protein</fullName>
    </submittedName>
</protein>
<evidence type="ECO:0000313" key="2">
    <source>
        <dbReference type="Proteomes" id="UP001642360"/>
    </source>
</evidence>
<organism evidence="1 2">
    <name type="scientific">Ilex paraguariensis</name>
    <name type="common">yerba mate</name>
    <dbReference type="NCBI Taxonomy" id="185542"/>
    <lineage>
        <taxon>Eukaryota</taxon>
        <taxon>Viridiplantae</taxon>
        <taxon>Streptophyta</taxon>
        <taxon>Embryophyta</taxon>
        <taxon>Tracheophyta</taxon>
        <taxon>Spermatophyta</taxon>
        <taxon>Magnoliopsida</taxon>
        <taxon>eudicotyledons</taxon>
        <taxon>Gunneridae</taxon>
        <taxon>Pentapetalae</taxon>
        <taxon>asterids</taxon>
        <taxon>campanulids</taxon>
        <taxon>Aquifoliales</taxon>
        <taxon>Aquifoliaceae</taxon>
        <taxon>Ilex</taxon>
    </lineage>
</organism>